<keyword evidence="4 5" id="KW-0472">Membrane</keyword>
<protein>
    <submittedName>
        <fullName evidence="7">MFS transporter</fullName>
    </submittedName>
</protein>
<dbReference type="AlphaFoldDB" id="A0A5J5J5I7"/>
<feature type="transmembrane region" description="Helical" evidence="5">
    <location>
        <begin position="299"/>
        <end position="318"/>
    </location>
</feature>
<feature type="transmembrane region" description="Helical" evidence="5">
    <location>
        <begin position="78"/>
        <end position="96"/>
    </location>
</feature>
<reference evidence="8" key="1">
    <citation type="submission" date="2019-09" db="EMBL/GenBank/DDBJ databases">
        <title>Mumia zhuanghuii sp. nov. isolated from the intestinal contents of plateau pika (Ochotona curzoniae) in the Qinghai-Tibet plateau of China.</title>
        <authorList>
            <person name="Tian Z."/>
        </authorList>
    </citation>
    <scope>NUCLEOTIDE SEQUENCE [LARGE SCALE GENOMIC DNA]</scope>
    <source>
        <strain evidence="8">JCM 30598</strain>
    </source>
</reference>
<keyword evidence="8" id="KW-1185">Reference proteome</keyword>
<feature type="transmembrane region" description="Helical" evidence="5">
    <location>
        <begin position="338"/>
        <end position="355"/>
    </location>
</feature>
<dbReference type="InterPro" id="IPR011701">
    <property type="entry name" value="MFS"/>
</dbReference>
<accession>A0A5J5J5I7</accession>
<evidence type="ECO:0000313" key="7">
    <source>
        <dbReference type="EMBL" id="KAA9111281.1"/>
    </source>
</evidence>
<gene>
    <name evidence="7" type="ORF">F6B43_06745</name>
</gene>
<feature type="transmembrane region" description="Helical" evidence="5">
    <location>
        <begin position="167"/>
        <end position="187"/>
    </location>
</feature>
<organism evidence="7 8">
    <name type="scientific">Microbacterium rhizomatis</name>
    <dbReference type="NCBI Taxonomy" id="1631477"/>
    <lineage>
        <taxon>Bacteria</taxon>
        <taxon>Bacillati</taxon>
        <taxon>Actinomycetota</taxon>
        <taxon>Actinomycetes</taxon>
        <taxon>Micrococcales</taxon>
        <taxon>Microbacteriaceae</taxon>
        <taxon>Microbacterium</taxon>
    </lineage>
</organism>
<evidence type="ECO:0000256" key="3">
    <source>
        <dbReference type="ARBA" id="ARBA00022989"/>
    </source>
</evidence>
<dbReference type="OrthoDB" id="151222at2"/>
<comment type="subcellular location">
    <subcellularLocation>
        <location evidence="1">Cell membrane</location>
        <topology evidence="1">Multi-pass membrane protein</topology>
    </subcellularLocation>
</comment>
<dbReference type="Pfam" id="PF07690">
    <property type="entry name" value="MFS_1"/>
    <property type="match status" value="1"/>
</dbReference>
<proteinExistence type="predicted"/>
<dbReference type="GO" id="GO:0005886">
    <property type="term" value="C:plasma membrane"/>
    <property type="evidence" value="ECO:0007669"/>
    <property type="project" value="UniProtKB-SubCell"/>
</dbReference>
<name>A0A5J5J5I7_9MICO</name>
<evidence type="ECO:0000313" key="8">
    <source>
        <dbReference type="Proteomes" id="UP000325827"/>
    </source>
</evidence>
<evidence type="ECO:0000256" key="4">
    <source>
        <dbReference type="ARBA" id="ARBA00023136"/>
    </source>
</evidence>
<dbReference type="InterPro" id="IPR036259">
    <property type="entry name" value="MFS_trans_sf"/>
</dbReference>
<sequence>MTDIRDTVVPTRARVAVSAAYAAQGLGYAVIVTTLPSFKAQQQIDDTAIALIILLVCAAAAIGSVVADLIAKRAGSRMSLVVGLALEVVGVAIVWMDLPLWAFVAGFAIYGIGLGGVDAAGAMQGVLVQRRYGRDLMGGFFAAYTAAAILGALAVAGSAAIGAAPSAQLALVIVVASGVAVWGLFAFDRTHAAAAPGAPSTTPLPRRGIWLFGFVILAAFTLDSGVSTWSTVYLQDDLAAVAAIAPLGYAAYQVAILLTRLATDRVVDRWGPRPVVLCATLVSIAGLVFVAALPFTAAAIVGFALAGVAVGALVPISFTSAGSLAPLRSDEIIARVNLFNYVGAVLGAVVIGLLADGPGLGLGFLVPALLLVPVLFVARRFRAATRTDDPATADAASTDR</sequence>
<keyword evidence="2 5" id="KW-0812">Transmembrane</keyword>
<feature type="transmembrane region" description="Helical" evidence="5">
    <location>
        <begin position="208"/>
        <end position="226"/>
    </location>
</feature>
<dbReference type="InterPro" id="IPR051788">
    <property type="entry name" value="MFS_Transporter"/>
</dbReference>
<dbReference type="Gene3D" id="1.20.1250.20">
    <property type="entry name" value="MFS general substrate transporter like domains"/>
    <property type="match status" value="2"/>
</dbReference>
<dbReference type="Proteomes" id="UP000325827">
    <property type="component" value="Unassembled WGS sequence"/>
</dbReference>
<dbReference type="PANTHER" id="PTHR23514">
    <property type="entry name" value="BYPASS OF STOP CODON PROTEIN 6"/>
    <property type="match status" value="1"/>
</dbReference>
<feature type="transmembrane region" description="Helical" evidence="5">
    <location>
        <begin position="238"/>
        <end position="262"/>
    </location>
</feature>
<dbReference type="InterPro" id="IPR020846">
    <property type="entry name" value="MFS_dom"/>
</dbReference>
<evidence type="ECO:0000259" key="6">
    <source>
        <dbReference type="PROSITE" id="PS50850"/>
    </source>
</evidence>
<dbReference type="PANTHER" id="PTHR23514:SF13">
    <property type="entry name" value="INNER MEMBRANE PROTEIN YBJJ"/>
    <property type="match status" value="1"/>
</dbReference>
<dbReference type="EMBL" id="VYSA01000001">
    <property type="protein sequence ID" value="KAA9111281.1"/>
    <property type="molecule type" value="Genomic_DNA"/>
</dbReference>
<dbReference type="SUPFAM" id="SSF103473">
    <property type="entry name" value="MFS general substrate transporter"/>
    <property type="match status" value="1"/>
</dbReference>
<dbReference type="RefSeq" id="WP_150448050.1">
    <property type="nucleotide sequence ID" value="NZ_VYSA01000001.1"/>
</dbReference>
<feature type="transmembrane region" description="Helical" evidence="5">
    <location>
        <begin position="140"/>
        <end position="161"/>
    </location>
</feature>
<comment type="caution">
    <text evidence="7">The sequence shown here is derived from an EMBL/GenBank/DDBJ whole genome shotgun (WGS) entry which is preliminary data.</text>
</comment>
<feature type="transmembrane region" description="Helical" evidence="5">
    <location>
        <begin position="274"/>
        <end position="293"/>
    </location>
</feature>
<dbReference type="PROSITE" id="PS50850">
    <property type="entry name" value="MFS"/>
    <property type="match status" value="1"/>
</dbReference>
<keyword evidence="3 5" id="KW-1133">Transmembrane helix</keyword>
<feature type="domain" description="Major facilitator superfamily (MFS) profile" evidence="6">
    <location>
        <begin position="13"/>
        <end position="386"/>
    </location>
</feature>
<feature type="transmembrane region" description="Helical" evidence="5">
    <location>
        <begin position="48"/>
        <end position="71"/>
    </location>
</feature>
<evidence type="ECO:0000256" key="1">
    <source>
        <dbReference type="ARBA" id="ARBA00004651"/>
    </source>
</evidence>
<dbReference type="GO" id="GO:0022857">
    <property type="term" value="F:transmembrane transporter activity"/>
    <property type="evidence" value="ECO:0007669"/>
    <property type="project" value="InterPro"/>
</dbReference>
<evidence type="ECO:0000256" key="2">
    <source>
        <dbReference type="ARBA" id="ARBA00022692"/>
    </source>
</evidence>
<feature type="transmembrane region" description="Helical" evidence="5">
    <location>
        <begin position="102"/>
        <end position="128"/>
    </location>
</feature>
<feature type="transmembrane region" description="Helical" evidence="5">
    <location>
        <begin position="361"/>
        <end position="378"/>
    </location>
</feature>
<evidence type="ECO:0000256" key="5">
    <source>
        <dbReference type="SAM" id="Phobius"/>
    </source>
</evidence>